<organism evidence="2 3">
    <name type="scientific">Gossypium mustelinum</name>
    <name type="common">Cotton</name>
    <name type="synonym">Gossypium caicoense</name>
    <dbReference type="NCBI Taxonomy" id="34275"/>
    <lineage>
        <taxon>Eukaryota</taxon>
        <taxon>Viridiplantae</taxon>
        <taxon>Streptophyta</taxon>
        <taxon>Embryophyta</taxon>
        <taxon>Tracheophyta</taxon>
        <taxon>Spermatophyta</taxon>
        <taxon>Magnoliopsida</taxon>
        <taxon>eudicotyledons</taxon>
        <taxon>Gunneridae</taxon>
        <taxon>Pentapetalae</taxon>
        <taxon>rosids</taxon>
        <taxon>malvids</taxon>
        <taxon>Malvales</taxon>
        <taxon>Malvaceae</taxon>
        <taxon>Malvoideae</taxon>
        <taxon>Gossypium</taxon>
    </lineage>
</organism>
<name>A0A5D2VTF0_GOSMU</name>
<dbReference type="Proteomes" id="UP000323597">
    <property type="component" value="Chromosome D02"/>
</dbReference>
<dbReference type="AlphaFoldDB" id="A0A5D2VTF0"/>
<reference evidence="2 3" key="1">
    <citation type="submission" date="2019-07" db="EMBL/GenBank/DDBJ databases">
        <title>WGS assembly of Gossypium mustelinum.</title>
        <authorList>
            <person name="Chen Z.J."/>
            <person name="Sreedasyam A."/>
            <person name="Ando A."/>
            <person name="Song Q."/>
            <person name="De L."/>
            <person name="Hulse-Kemp A."/>
            <person name="Ding M."/>
            <person name="Ye W."/>
            <person name="Kirkbride R."/>
            <person name="Jenkins J."/>
            <person name="Plott C."/>
            <person name="Lovell J."/>
            <person name="Lin Y.-M."/>
            <person name="Vaughn R."/>
            <person name="Liu B."/>
            <person name="Li W."/>
            <person name="Simpson S."/>
            <person name="Scheffler B."/>
            <person name="Saski C."/>
            <person name="Grover C."/>
            <person name="Hu G."/>
            <person name="Conover J."/>
            <person name="Carlson J."/>
            <person name="Shu S."/>
            <person name="Boston L."/>
            <person name="Williams M."/>
            <person name="Peterson D."/>
            <person name="Mcgee K."/>
            <person name="Jones D."/>
            <person name="Wendel J."/>
            <person name="Stelly D."/>
            <person name="Grimwood J."/>
            <person name="Schmutz J."/>
        </authorList>
    </citation>
    <scope>NUCLEOTIDE SEQUENCE [LARGE SCALE GENOMIC DNA]</scope>
    <source>
        <strain evidence="2">1408120.09</strain>
    </source>
</reference>
<proteinExistence type="predicted"/>
<dbReference type="EMBL" id="CM017650">
    <property type="protein sequence ID" value="TYI92617.1"/>
    <property type="molecule type" value="Genomic_DNA"/>
</dbReference>
<sequence length="111" mass="12961">MSQTNNKQTKGQNGLTTNEQRNYSKNCNKREKKKRKNGKLEIFVFSFWGYIKPNTKVVRGEKKVTNIISLLYFLFAKEKIKRGKEKEFTFVGAPMKPFFSTGRIGVEWTEA</sequence>
<keyword evidence="3" id="KW-1185">Reference proteome</keyword>
<evidence type="ECO:0000313" key="2">
    <source>
        <dbReference type="EMBL" id="TYI92617.1"/>
    </source>
</evidence>
<gene>
    <name evidence="2" type="ORF">E1A91_D02G082900v1</name>
</gene>
<accession>A0A5D2VTF0</accession>
<feature type="compositionally biased region" description="Polar residues" evidence="1">
    <location>
        <begin position="1"/>
        <end position="24"/>
    </location>
</feature>
<feature type="region of interest" description="Disordered" evidence="1">
    <location>
        <begin position="1"/>
        <end position="35"/>
    </location>
</feature>
<protein>
    <submittedName>
        <fullName evidence="2">Uncharacterized protein</fullName>
    </submittedName>
</protein>
<evidence type="ECO:0000313" key="3">
    <source>
        <dbReference type="Proteomes" id="UP000323597"/>
    </source>
</evidence>
<evidence type="ECO:0000256" key="1">
    <source>
        <dbReference type="SAM" id="MobiDB-lite"/>
    </source>
</evidence>